<dbReference type="InterPro" id="IPR032710">
    <property type="entry name" value="NTF2-like_dom_sf"/>
</dbReference>
<dbReference type="InParanoid" id="A0A2N3NLP6"/>
<sequence length="253" mass="28995">MTTPNEPHTRQYSHINGPVDELLDRLAISELCKGWPVYRDASEWMNFRSLFCEDAHVWTTWSGVQTVDSFIDMSRKGKANGAFIQHRECGTLVELNPSTNRAVGKMKATITQRFRGPVSLPSSEAKGTKGTDNVHAHEEEIEYDVDCDCRFLFFCVKEGSDCGTERGVWKIKYAKLIYEKDKVVPLEQDKWPKFAREEMESLPEGYKYLGAAQRRLGYEIDAKLVTMKDLGTWERMYAAVEGWLAGEEGDLFW</sequence>
<reference evidence="2 3" key="1">
    <citation type="journal article" date="2017" name="G3 (Bethesda)">
        <title>First Draft Genome Sequence of the Pathogenic Fungus Lomentospora prolificans (Formerly Scedosporium prolificans).</title>
        <authorList>
            <person name="Luo R."/>
            <person name="Zimin A."/>
            <person name="Workman R."/>
            <person name="Fan Y."/>
            <person name="Pertea G."/>
            <person name="Grossman N."/>
            <person name="Wear M.P."/>
            <person name="Jia B."/>
            <person name="Miller H."/>
            <person name="Casadevall A."/>
            <person name="Timp W."/>
            <person name="Zhang S.X."/>
            <person name="Salzberg S.L."/>
        </authorList>
    </citation>
    <scope>NUCLEOTIDE SEQUENCE [LARGE SCALE GENOMIC DNA]</scope>
    <source>
        <strain evidence="2 3">JHH-5317</strain>
    </source>
</reference>
<name>A0A2N3NLP6_9PEZI</name>
<dbReference type="InterPro" id="IPR037401">
    <property type="entry name" value="SnoaL-like"/>
</dbReference>
<accession>A0A2N3NLP6</accession>
<dbReference type="Pfam" id="PF13577">
    <property type="entry name" value="SnoaL_4"/>
    <property type="match status" value="1"/>
</dbReference>
<protein>
    <recommendedName>
        <fullName evidence="1">SnoaL-like domain-containing protein</fullName>
    </recommendedName>
</protein>
<evidence type="ECO:0000259" key="1">
    <source>
        <dbReference type="Pfam" id="PF13577"/>
    </source>
</evidence>
<dbReference type="OrthoDB" id="2533647at2759"/>
<proteinExistence type="predicted"/>
<dbReference type="Proteomes" id="UP000233524">
    <property type="component" value="Unassembled WGS sequence"/>
</dbReference>
<gene>
    <name evidence="2" type="ORF">jhhlp_000110</name>
</gene>
<comment type="caution">
    <text evidence="2">The sequence shown here is derived from an EMBL/GenBank/DDBJ whole genome shotgun (WGS) entry which is preliminary data.</text>
</comment>
<dbReference type="Gene3D" id="3.10.450.50">
    <property type="match status" value="1"/>
</dbReference>
<dbReference type="EMBL" id="NLAX01000001">
    <property type="protein sequence ID" value="PKS13339.1"/>
    <property type="molecule type" value="Genomic_DNA"/>
</dbReference>
<dbReference type="STRING" id="41688.A0A2N3NLP6"/>
<dbReference type="VEuPathDB" id="FungiDB:jhhlp_000110"/>
<dbReference type="AlphaFoldDB" id="A0A2N3NLP6"/>
<keyword evidence="3" id="KW-1185">Reference proteome</keyword>
<organism evidence="2 3">
    <name type="scientific">Lomentospora prolificans</name>
    <dbReference type="NCBI Taxonomy" id="41688"/>
    <lineage>
        <taxon>Eukaryota</taxon>
        <taxon>Fungi</taxon>
        <taxon>Dikarya</taxon>
        <taxon>Ascomycota</taxon>
        <taxon>Pezizomycotina</taxon>
        <taxon>Sordariomycetes</taxon>
        <taxon>Hypocreomycetidae</taxon>
        <taxon>Microascales</taxon>
        <taxon>Microascaceae</taxon>
        <taxon>Lomentospora</taxon>
    </lineage>
</organism>
<evidence type="ECO:0000313" key="3">
    <source>
        <dbReference type="Proteomes" id="UP000233524"/>
    </source>
</evidence>
<dbReference type="SUPFAM" id="SSF54427">
    <property type="entry name" value="NTF2-like"/>
    <property type="match status" value="1"/>
</dbReference>
<evidence type="ECO:0000313" key="2">
    <source>
        <dbReference type="EMBL" id="PKS13339.1"/>
    </source>
</evidence>
<feature type="domain" description="SnoaL-like" evidence="1">
    <location>
        <begin position="21"/>
        <end position="172"/>
    </location>
</feature>